<evidence type="ECO:0008006" key="4">
    <source>
        <dbReference type="Google" id="ProtNLM"/>
    </source>
</evidence>
<dbReference type="Pfam" id="PF18897">
    <property type="entry name" value="Gp3-like"/>
    <property type="match status" value="1"/>
</dbReference>
<feature type="compositionally biased region" description="Low complexity" evidence="1">
    <location>
        <begin position="270"/>
        <end position="292"/>
    </location>
</feature>
<sequence length="315" mass="35187">MIKGLAITPPVIGRICIGKLVQKENKWLPEKDDSFTLTTQIQQKSGWLLHPLHQHYASSHESSKIRALPVRLLFNDSELNLRAEYSAFDRQSGRLVCMGNGEFARRSHPNAIEETECRGPDRCEFAQQHGCKLYGRLNVFVEGQGDELGSFIFRTTGYNSVRTLAARLRYFESVSGGQTRYLPLTLRLRAKSTTQSYRTPVYYVDLTLRDDITLLDAVRQAHVMAQQDKEAGLAITELESAARELLRNGQFEEADDDIPPLLDEFHPLTEEPASVTPSTPSTSPQTPADAPTRVVRRTCRLTPKLGPSGSESASA</sequence>
<dbReference type="AlphaFoldDB" id="A0A8I1W5D2"/>
<reference evidence="2" key="1">
    <citation type="submission" date="2021-03" db="EMBL/GenBank/DDBJ databases">
        <title>Plesiomonas shigelloides zfcc0051, isolated from zebrafish feces.</title>
        <authorList>
            <person name="Vanderhoek Z."/>
            <person name="Gaulke C."/>
        </authorList>
    </citation>
    <scope>NUCLEOTIDE SEQUENCE</scope>
    <source>
        <strain evidence="2">Zfcc0051</strain>
    </source>
</reference>
<protein>
    <recommendedName>
        <fullName evidence="4">Hydrolase or metal-binding protein</fullName>
    </recommendedName>
</protein>
<comment type="caution">
    <text evidence="2">The sequence shown here is derived from an EMBL/GenBank/DDBJ whole genome shotgun (WGS) entry which is preliminary data.</text>
</comment>
<dbReference type="Proteomes" id="UP000664658">
    <property type="component" value="Unassembled WGS sequence"/>
</dbReference>
<dbReference type="InterPro" id="IPR043991">
    <property type="entry name" value="Gp3-like"/>
</dbReference>
<dbReference type="EMBL" id="JAFNAA010000001">
    <property type="protein sequence ID" value="MBO1106717.1"/>
    <property type="molecule type" value="Genomic_DNA"/>
</dbReference>
<name>A0A8I1W5D2_PLESH</name>
<dbReference type="RefSeq" id="WP_152105630.1">
    <property type="nucleotide sequence ID" value="NZ_JAFNAA010000001.1"/>
</dbReference>
<evidence type="ECO:0000313" key="3">
    <source>
        <dbReference type="Proteomes" id="UP000664658"/>
    </source>
</evidence>
<accession>A0A8I1W5D2</accession>
<feature type="region of interest" description="Disordered" evidence="1">
    <location>
        <begin position="256"/>
        <end position="315"/>
    </location>
</feature>
<organism evidence="2 3">
    <name type="scientific">Plesiomonas shigelloides</name>
    <name type="common">Aeromonas shigelloides</name>
    <dbReference type="NCBI Taxonomy" id="703"/>
    <lineage>
        <taxon>Bacteria</taxon>
        <taxon>Pseudomonadati</taxon>
        <taxon>Pseudomonadota</taxon>
        <taxon>Gammaproteobacteria</taxon>
        <taxon>Enterobacterales</taxon>
        <taxon>Enterobacteriaceae</taxon>
        <taxon>Plesiomonas</taxon>
    </lineage>
</organism>
<gene>
    <name evidence="2" type="ORF">J2R62_00520</name>
</gene>
<evidence type="ECO:0000256" key="1">
    <source>
        <dbReference type="SAM" id="MobiDB-lite"/>
    </source>
</evidence>
<evidence type="ECO:0000313" key="2">
    <source>
        <dbReference type="EMBL" id="MBO1106717.1"/>
    </source>
</evidence>
<proteinExistence type="predicted"/>